<keyword evidence="2" id="KW-0812">Transmembrane</keyword>
<gene>
    <name evidence="3" type="ORF">H103_07525</name>
</gene>
<keyword evidence="2" id="KW-1133">Transmembrane helix</keyword>
<feature type="compositionally biased region" description="Polar residues" evidence="1">
    <location>
        <begin position="71"/>
        <end position="81"/>
    </location>
</feature>
<feature type="region of interest" description="Disordered" evidence="1">
    <location>
        <begin position="64"/>
        <end position="95"/>
    </location>
</feature>
<name>A0A022VRC7_TRIRU</name>
<protein>
    <submittedName>
        <fullName evidence="3">Uncharacterized protein</fullName>
    </submittedName>
</protein>
<dbReference type="AlphaFoldDB" id="A0A022VRC7"/>
<sequence>LSLSLSLAVLLAFRVSFPLLRFLISALYLLPGGWRPLYSANCVICCQIIPISFSFGLRRDREERRRRRVRTPSSSAPLFTISTSSADPAPPSSTSPSIECVSSGPGLLRWEVWANTTPAQPLFTAQIGFSSLFHTCSLSYSGPLFSFHCENPPVRTSLLCGRHQLHQRRGGWITHAL</sequence>
<evidence type="ECO:0000256" key="1">
    <source>
        <dbReference type="SAM" id="MobiDB-lite"/>
    </source>
</evidence>
<reference evidence="3" key="1">
    <citation type="submission" date="2014-02" db="EMBL/GenBank/DDBJ databases">
        <title>The Genome Sequence of Trichophyton rubrum (morphotype fischeri) CBS 288.86.</title>
        <authorList>
            <consortium name="The Broad Institute Genomics Platform"/>
            <person name="Cuomo C.A."/>
            <person name="White T.C."/>
            <person name="Graser Y."/>
            <person name="Martinez-Rossi N."/>
            <person name="Heitman J."/>
            <person name="Young S.K."/>
            <person name="Zeng Q."/>
            <person name="Gargeya S."/>
            <person name="Abouelleil A."/>
            <person name="Alvarado L."/>
            <person name="Chapman S.B."/>
            <person name="Gainer-Dewar J."/>
            <person name="Goldberg J."/>
            <person name="Griggs A."/>
            <person name="Gujja S."/>
            <person name="Hansen M."/>
            <person name="Howarth C."/>
            <person name="Imamovic A."/>
            <person name="Larimer J."/>
            <person name="Martinez D."/>
            <person name="Murphy C."/>
            <person name="Pearson M.D."/>
            <person name="Persinoti G."/>
            <person name="Poon T."/>
            <person name="Priest M."/>
            <person name="Roberts A.D."/>
            <person name="Saif S."/>
            <person name="Shea T.D."/>
            <person name="Sykes S.N."/>
            <person name="Wortman J."/>
            <person name="Nusbaum C."/>
            <person name="Birren B."/>
        </authorList>
    </citation>
    <scope>NUCLEOTIDE SEQUENCE [LARGE SCALE GENOMIC DNA]</scope>
    <source>
        <strain evidence="3">CBS 288.86</strain>
    </source>
</reference>
<proteinExistence type="predicted"/>
<feature type="non-terminal residue" evidence="3">
    <location>
        <position position="1"/>
    </location>
</feature>
<dbReference type="Proteomes" id="UP000023758">
    <property type="component" value="Unassembled WGS sequence"/>
</dbReference>
<organism evidence="3">
    <name type="scientific">Trichophyton rubrum CBS 288.86</name>
    <dbReference type="NCBI Taxonomy" id="1215330"/>
    <lineage>
        <taxon>Eukaryota</taxon>
        <taxon>Fungi</taxon>
        <taxon>Dikarya</taxon>
        <taxon>Ascomycota</taxon>
        <taxon>Pezizomycotina</taxon>
        <taxon>Eurotiomycetes</taxon>
        <taxon>Eurotiomycetidae</taxon>
        <taxon>Onygenales</taxon>
        <taxon>Arthrodermataceae</taxon>
        <taxon>Trichophyton</taxon>
    </lineage>
</organism>
<evidence type="ECO:0000256" key="2">
    <source>
        <dbReference type="SAM" id="Phobius"/>
    </source>
</evidence>
<dbReference type="HOGENOM" id="CLU_1521453_0_0_1"/>
<accession>A0A022VRC7</accession>
<dbReference type="EMBL" id="KK207916">
    <property type="protein sequence ID" value="EZF48857.1"/>
    <property type="molecule type" value="Genomic_DNA"/>
</dbReference>
<evidence type="ECO:0000313" key="3">
    <source>
        <dbReference type="EMBL" id="EZF48857.1"/>
    </source>
</evidence>
<keyword evidence="2" id="KW-0472">Membrane</keyword>
<feature type="transmembrane region" description="Helical" evidence="2">
    <location>
        <begin position="37"/>
        <end position="57"/>
    </location>
</feature>